<feature type="transmembrane region" description="Helical" evidence="8">
    <location>
        <begin position="462"/>
        <end position="481"/>
    </location>
</feature>
<evidence type="ECO:0000256" key="7">
    <source>
        <dbReference type="ARBA" id="ARBA00023136"/>
    </source>
</evidence>
<proteinExistence type="inferred from homology"/>
<feature type="transmembrane region" description="Helical" evidence="8">
    <location>
        <begin position="340"/>
        <end position="358"/>
    </location>
</feature>
<evidence type="ECO:0000256" key="3">
    <source>
        <dbReference type="ARBA" id="ARBA00022448"/>
    </source>
</evidence>
<dbReference type="PANTHER" id="PTHR30047:SF7">
    <property type="entry name" value="HIGH-AFFINITY CHOLINE TRANSPORT PROTEIN"/>
    <property type="match status" value="1"/>
</dbReference>
<feature type="transmembrane region" description="Helical" evidence="8">
    <location>
        <begin position="493"/>
        <end position="513"/>
    </location>
</feature>
<keyword evidence="7 8" id="KW-0472">Membrane</keyword>
<sequence length="547" mass="58574">MFMAMNTDLPDQGSETADASVGGGLKRVGVRTDHVVFSAAAAAVSAIVVWGLVAPDNLDSTTGKALDWLVTDMGWLFVLSASGFVLFSLWLAFSKFGQIPLGKDGEKPEFRTVSWIAMMFSAGMGIGLMFFGVAEPLAHYVTPPPGSNGGIGTAMATTMFHWSLHPWAMYAVVGLSIAYGSYRKGRKQLFSSAFIPLLGRRAEGPIGKFIDVLAIFATLFGTAASLGLGALQIGSGFQVVGWMSEVSTFLLVAIVALLTLAFVASAVSGVAKGIQWLSNTNMVLAVILALFVFVVGPTVLILNLLPTTIGAYAAQLAQMSARTGASSDPATGEWLSSWTIFYWAWWISWTPFVGMFLARISRGRTIRQFVVGVIVVPSAVSLVWFAIFGGAGISEQRDGIDLAGQDTQEGQLFGMLNHLPLTGITTVLVMILVGIFFVSGADAASMVMGTLSQRGSLEPQRWVVVFWGVLTGGVAALILWTGGDTALDGLQTMTIIAAAPFVLVMIGLCFSLYKDLSRDQMIVDGREMRREMRRVAAKRRRDRISSR</sequence>
<comment type="subcellular location">
    <subcellularLocation>
        <location evidence="1">Cell membrane</location>
        <topology evidence="1">Multi-pass membrane protein</topology>
    </subcellularLocation>
</comment>
<name>X0Q383_RHOWR</name>
<feature type="transmembrane region" description="Helical" evidence="8">
    <location>
        <begin position="35"/>
        <end position="53"/>
    </location>
</feature>
<dbReference type="Proteomes" id="UP000019491">
    <property type="component" value="Unassembled WGS sequence"/>
</dbReference>
<dbReference type="PROSITE" id="PS01303">
    <property type="entry name" value="BCCT"/>
    <property type="match status" value="1"/>
</dbReference>
<evidence type="ECO:0000256" key="5">
    <source>
        <dbReference type="ARBA" id="ARBA00022692"/>
    </source>
</evidence>
<reference evidence="9 10" key="1">
    <citation type="submission" date="2014-02" db="EMBL/GenBank/DDBJ databases">
        <title>Whole genome shotgun sequence of Rhodococcus wratislaviensis NBRC 100605.</title>
        <authorList>
            <person name="Hosoyama A."/>
            <person name="Tsuchikane K."/>
            <person name="Yoshida I."/>
            <person name="Ohji S."/>
            <person name="Ichikawa N."/>
            <person name="Yamazoe A."/>
            <person name="Fujita N."/>
        </authorList>
    </citation>
    <scope>NUCLEOTIDE SEQUENCE [LARGE SCALE GENOMIC DNA]</scope>
    <source>
        <strain evidence="9 10">NBRC 100605</strain>
    </source>
</reference>
<dbReference type="Pfam" id="PF02028">
    <property type="entry name" value="BCCT"/>
    <property type="match status" value="1"/>
</dbReference>
<protein>
    <submittedName>
        <fullName evidence="9">Glycine betaine transporter</fullName>
    </submittedName>
</protein>
<feature type="transmembrane region" description="Helical" evidence="8">
    <location>
        <begin position="283"/>
        <end position="305"/>
    </location>
</feature>
<dbReference type="InterPro" id="IPR000060">
    <property type="entry name" value="BCCT_transptr"/>
</dbReference>
<feature type="transmembrane region" description="Helical" evidence="8">
    <location>
        <begin position="209"/>
        <end position="234"/>
    </location>
</feature>
<dbReference type="GO" id="GO:0022857">
    <property type="term" value="F:transmembrane transporter activity"/>
    <property type="evidence" value="ECO:0007669"/>
    <property type="project" value="InterPro"/>
</dbReference>
<evidence type="ECO:0000256" key="2">
    <source>
        <dbReference type="ARBA" id="ARBA00005658"/>
    </source>
</evidence>
<keyword evidence="10" id="KW-1185">Reference proteome</keyword>
<evidence type="ECO:0000256" key="6">
    <source>
        <dbReference type="ARBA" id="ARBA00022989"/>
    </source>
</evidence>
<comment type="caution">
    <text evidence="9">The sequence shown here is derived from an EMBL/GenBank/DDBJ whole genome shotgun (WGS) entry which is preliminary data.</text>
</comment>
<gene>
    <name evidence="9" type="primary">betP</name>
    <name evidence="9" type="ORF">RW1_095_02560</name>
</gene>
<dbReference type="NCBIfam" id="TIGR00842">
    <property type="entry name" value="bcct"/>
    <property type="match status" value="1"/>
</dbReference>
<feature type="transmembrane region" description="Helical" evidence="8">
    <location>
        <begin position="73"/>
        <end position="93"/>
    </location>
</feature>
<dbReference type="AlphaFoldDB" id="X0Q383"/>
<evidence type="ECO:0000256" key="4">
    <source>
        <dbReference type="ARBA" id="ARBA00022475"/>
    </source>
</evidence>
<keyword evidence="5 8" id="KW-0812">Transmembrane</keyword>
<feature type="transmembrane region" description="Helical" evidence="8">
    <location>
        <begin position="246"/>
        <end position="271"/>
    </location>
</feature>
<evidence type="ECO:0000256" key="8">
    <source>
        <dbReference type="SAM" id="Phobius"/>
    </source>
</evidence>
<evidence type="ECO:0000313" key="9">
    <source>
        <dbReference type="EMBL" id="GAF50633.1"/>
    </source>
</evidence>
<keyword evidence="3" id="KW-0813">Transport</keyword>
<feature type="transmembrane region" description="Helical" evidence="8">
    <location>
        <begin position="164"/>
        <end position="182"/>
    </location>
</feature>
<dbReference type="GO" id="GO:0005886">
    <property type="term" value="C:plasma membrane"/>
    <property type="evidence" value="ECO:0007669"/>
    <property type="project" value="UniProtKB-SubCell"/>
</dbReference>
<dbReference type="EMBL" id="BAWF01000095">
    <property type="protein sequence ID" value="GAF50633.1"/>
    <property type="molecule type" value="Genomic_DNA"/>
</dbReference>
<organism evidence="9 10">
    <name type="scientific">Rhodococcus wratislaviensis NBRC 100605</name>
    <dbReference type="NCBI Taxonomy" id="1219028"/>
    <lineage>
        <taxon>Bacteria</taxon>
        <taxon>Bacillati</taxon>
        <taxon>Actinomycetota</taxon>
        <taxon>Actinomycetes</taxon>
        <taxon>Mycobacteriales</taxon>
        <taxon>Nocardiaceae</taxon>
        <taxon>Rhodococcus</taxon>
    </lineage>
</organism>
<feature type="transmembrane region" description="Helical" evidence="8">
    <location>
        <begin position="421"/>
        <end position="441"/>
    </location>
</feature>
<evidence type="ECO:0000313" key="10">
    <source>
        <dbReference type="Proteomes" id="UP000019491"/>
    </source>
</evidence>
<keyword evidence="6 8" id="KW-1133">Transmembrane helix</keyword>
<evidence type="ECO:0000256" key="1">
    <source>
        <dbReference type="ARBA" id="ARBA00004651"/>
    </source>
</evidence>
<dbReference type="PANTHER" id="PTHR30047">
    <property type="entry name" value="HIGH-AFFINITY CHOLINE TRANSPORT PROTEIN-RELATED"/>
    <property type="match status" value="1"/>
</dbReference>
<feature type="transmembrane region" description="Helical" evidence="8">
    <location>
        <begin position="113"/>
        <end position="134"/>
    </location>
</feature>
<feature type="transmembrane region" description="Helical" evidence="8">
    <location>
        <begin position="370"/>
        <end position="393"/>
    </location>
</feature>
<keyword evidence="4" id="KW-1003">Cell membrane</keyword>
<comment type="similarity">
    <text evidence="2">Belongs to the BCCT transporter (TC 2.A.15) family.</text>
</comment>
<dbReference type="InterPro" id="IPR018093">
    <property type="entry name" value="BCCT_CS"/>
</dbReference>
<accession>X0Q383</accession>